<evidence type="ECO:0000313" key="1">
    <source>
        <dbReference type="EMBL" id="PIS48162.1"/>
    </source>
</evidence>
<gene>
    <name evidence="1" type="ORF">B9J08_005551</name>
</gene>
<accession>A0A2H0ZCT7</accession>
<comment type="caution">
    <text evidence="1">The sequence shown here is derived from an EMBL/GenBank/DDBJ whole genome shotgun (WGS) entry which is preliminary data.</text>
</comment>
<dbReference type="VEuPathDB" id="FungiDB:B9J08_005551"/>
<dbReference type="VEuPathDB" id="FungiDB:QG37_04371"/>
<sequence length="407" mass="47503">MIYVIYSLLKLDEPEKVHTSGDVLTGVLYLKLLREISMNKLAVKYFWRECWGERTVESKGLTTDLEIPGAAQNCESKEGWYEIPFRLYLADEPQERVIAPNERTAQTSIDSYEMPKGSLKLKPRGRKDYSYMPPSYIDKDEKYSVKHFVKISCEFASETVCLGLETFIFTPPLSNIQYSDKLLKGEYSTHRVLKYFLSEMEDANLGALELEFKENKNASYLRGLTTQFFCILHPKDNLSDRVKLRFYLDSNKWKSAKRDRGPDPKVELRSMEFGLLKWDYWRNDVSNPDEKYKTQTLRHDWVFENSEMEEVDRPTGVDLPSSEVLKIEIPSRFLDFVLEASLMSFEGFYIGCKLELSLDVVFHVQISQEVHDLRFKYRIPILYLPPLPAESEKSSSAEKKNRQLQSN</sequence>
<dbReference type="AlphaFoldDB" id="A0A2H0ZCT7"/>
<reference evidence="1" key="1">
    <citation type="journal article" date="2017" name="Clin. Infect. Dis.">
        <title>Simultaneous emergence of multidrug-resistant Candida auris on 3 continents confirmed by whole-genome sequencing and epidemiological analyses.</title>
        <authorList>
            <person name="Lockhart S.R."/>
            <person name="Etienne K.A."/>
            <person name="Vallabhaneni S."/>
            <person name="Farooqi J."/>
            <person name="Chowdhary A."/>
            <person name="Govender N.P."/>
            <person name="Colombo A.L."/>
            <person name="Calvo B."/>
            <person name="Cuomo C.A."/>
            <person name="Desjardins C.A."/>
            <person name="Berkow E.L."/>
            <person name="Castanheira M."/>
            <person name="Magobo R.E."/>
            <person name="Jabeen K."/>
            <person name="Asghar R.J."/>
            <person name="Meis J.F."/>
            <person name="Jackson B."/>
            <person name="Chiller T."/>
            <person name="Litvintseva A.P."/>
        </authorList>
    </citation>
    <scope>NUCLEOTIDE SEQUENCE [LARGE SCALE GENOMIC DNA]</scope>
    <source>
        <strain evidence="1">B8441</strain>
    </source>
</reference>
<reference evidence="1" key="2">
    <citation type="submission" date="2017-11" db="EMBL/GenBank/DDBJ databases">
        <title>Candida auris genome assembly and annotation.</title>
        <authorList>
            <person name="Munoz J.F."/>
            <person name="Gade L.G."/>
            <person name="Chow N.A."/>
            <person name="Litvintseva A.P."/>
            <person name="Loparev V.N."/>
            <person name="Cuomo C.A."/>
        </authorList>
    </citation>
    <scope>NUCLEOTIDE SEQUENCE</scope>
    <source>
        <strain evidence="1">B8441</strain>
    </source>
</reference>
<name>A0A2H0ZCT7_CANAR</name>
<dbReference type="EMBL" id="PEKT02000012">
    <property type="protein sequence ID" value="PIS48162.1"/>
    <property type="molecule type" value="Genomic_DNA"/>
</dbReference>
<organism evidence="1">
    <name type="scientific">Candidozyma auris</name>
    <name type="common">Yeast</name>
    <name type="synonym">Candida auris</name>
    <dbReference type="NCBI Taxonomy" id="498019"/>
    <lineage>
        <taxon>Eukaryota</taxon>
        <taxon>Fungi</taxon>
        <taxon>Dikarya</taxon>
        <taxon>Ascomycota</taxon>
        <taxon>Saccharomycotina</taxon>
        <taxon>Pichiomycetes</taxon>
        <taxon>Metschnikowiaceae</taxon>
        <taxon>Candidozyma</taxon>
    </lineage>
</organism>
<protein>
    <submittedName>
        <fullName evidence="1">Uncharacterized protein</fullName>
    </submittedName>
</protein>
<proteinExistence type="predicted"/>
<dbReference type="VEuPathDB" id="FungiDB:CJI96_0005497"/>
<dbReference type="VEuPathDB" id="FungiDB:CJI97_004542"/>
<dbReference type="VEuPathDB" id="FungiDB:CJJ07_000317"/>
<dbReference type="VEuPathDB" id="FungiDB:CJJ09_004934"/>